<dbReference type="RefSeq" id="WP_003872898.1">
    <property type="nucleotide sequence ID" value="NC_008595.1"/>
</dbReference>
<sequence length="158" mass="16643">MAINIEPALSPHLVVDNAAAAIDFYVKAFGAEELGRLPRPDGKLAHAAVRINGFMVMLNDDFPEVCGGKSMTPTSLGGTPVTIHLTVPDVDASFQRAVDAGATVVVPLEDQFWGDRYGMVADPFGHHWSLGQPVREVSPEEMAAAMAAMAAEQGAGQA</sequence>
<dbReference type="Gene3D" id="3.30.720.110">
    <property type="match status" value="1"/>
</dbReference>
<dbReference type="InterPro" id="IPR029068">
    <property type="entry name" value="Glyas_Bleomycin-R_OHBP_Dase"/>
</dbReference>
<dbReference type="InterPro" id="IPR004360">
    <property type="entry name" value="Glyas_Fos-R_dOase_dom"/>
</dbReference>
<dbReference type="GeneID" id="75268801"/>
<protein>
    <submittedName>
        <fullName evidence="2">Glyoxalase family protein</fullName>
    </submittedName>
</protein>
<dbReference type="KEGG" id="mav:MAV_1014"/>
<dbReference type="PANTHER" id="PTHR34109:SF1">
    <property type="entry name" value="VOC DOMAIN-CONTAINING PROTEIN"/>
    <property type="match status" value="1"/>
</dbReference>
<dbReference type="PANTHER" id="PTHR34109">
    <property type="entry name" value="BNAUNNG04460D PROTEIN-RELATED"/>
    <property type="match status" value="1"/>
</dbReference>
<dbReference type="Gene3D" id="3.30.720.120">
    <property type="match status" value="1"/>
</dbReference>
<dbReference type="Pfam" id="PF00903">
    <property type="entry name" value="Glyoxalase"/>
    <property type="match status" value="1"/>
</dbReference>
<name>A0A0H2ZYS7_MYCA1</name>
<gene>
    <name evidence="2" type="ordered locus">MAV_1014</name>
</gene>
<organism evidence="2 3">
    <name type="scientific">Mycobacterium avium (strain 104)</name>
    <dbReference type="NCBI Taxonomy" id="243243"/>
    <lineage>
        <taxon>Bacteria</taxon>
        <taxon>Bacillati</taxon>
        <taxon>Actinomycetota</taxon>
        <taxon>Actinomycetes</taxon>
        <taxon>Mycobacteriales</taxon>
        <taxon>Mycobacteriaceae</taxon>
        <taxon>Mycobacterium</taxon>
        <taxon>Mycobacterium avium complex (MAC)</taxon>
    </lineage>
</organism>
<dbReference type="SUPFAM" id="SSF54593">
    <property type="entry name" value="Glyoxalase/Bleomycin resistance protein/Dihydroxybiphenyl dioxygenase"/>
    <property type="match status" value="1"/>
</dbReference>
<evidence type="ECO:0000313" key="2">
    <source>
        <dbReference type="EMBL" id="ABK67866.1"/>
    </source>
</evidence>
<dbReference type="Proteomes" id="UP000001574">
    <property type="component" value="Chromosome"/>
</dbReference>
<dbReference type="CDD" id="cd07246">
    <property type="entry name" value="VOC_like"/>
    <property type="match status" value="1"/>
</dbReference>
<dbReference type="AlphaFoldDB" id="A0A0H2ZYS7"/>
<evidence type="ECO:0000259" key="1">
    <source>
        <dbReference type="PROSITE" id="PS51819"/>
    </source>
</evidence>
<proteinExistence type="predicted"/>
<reference evidence="2 3" key="1">
    <citation type="submission" date="2006-10" db="EMBL/GenBank/DDBJ databases">
        <authorList>
            <person name="Fleischmann R.D."/>
            <person name="Dodson R.J."/>
            <person name="Haft D.H."/>
            <person name="Merkel J.S."/>
            <person name="Nelson W.C."/>
            <person name="Fraser C.M."/>
        </authorList>
    </citation>
    <scope>NUCLEOTIDE SEQUENCE [LARGE SCALE GENOMIC DNA]</scope>
    <source>
        <strain evidence="2 3">104</strain>
    </source>
</reference>
<dbReference type="InterPro" id="IPR037523">
    <property type="entry name" value="VOC_core"/>
</dbReference>
<dbReference type="EMBL" id="CP000479">
    <property type="protein sequence ID" value="ABK67866.1"/>
    <property type="molecule type" value="Genomic_DNA"/>
</dbReference>
<accession>A0A0H2ZYS7</accession>
<evidence type="ECO:0000313" key="3">
    <source>
        <dbReference type="Proteomes" id="UP000001574"/>
    </source>
</evidence>
<dbReference type="HOGENOM" id="CLU_046006_11_2_11"/>
<feature type="domain" description="VOC" evidence="1">
    <location>
        <begin position="7"/>
        <end position="133"/>
    </location>
</feature>
<dbReference type="PROSITE" id="PS51819">
    <property type="entry name" value="VOC"/>
    <property type="match status" value="1"/>
</dbReference>